<feature type="chain" id="PRO_5008519027" evidence="1">
    <location>
        <begin position="31"/>
        <end position="267"/>
    </location>
</feature>
<protein>
    <submittedName>
        <fullName evidence="2">Uncharacterized protein</fullName>
    </submittedName>
</protein>
<accession>A0A1B1AM68</accession>
<evidence type="ECO:0000313" key="3">
    <source>
        <dbReference type="Proteomes" id="UP000092498"/>
    </source>
</evidence>
<dbReference type="EMBL" id="CP013244">
    <property type="protein sequence ID" value="ANP47659.1"/>
    <property type="molecule type" value="Genomic_DNA"/>
</dbReference>
<feature type="signal peptide" evidence="1">
    <location>
        <begin position="1"/>
        <end position="30"/>
    </location>
</feature>
<keyword evidence="3" id="KW-1185">Reference proteome</keyword>
<sequence length="267" mass="28287">MTVPTRYILAAIAFGVAALGLFLLPTDASACGNGGCTPRPPCQSGCNPTPPPPAPTPCCERPTVVVPPPNVPPPNIVIVNAGARAQAQASATAIAIANVRTGDTIIRQNVVMEAGASAQAQSGAFAVMEASAQAETVARERDLLIQAICLDTQGNPHPASQTFAGRDVGQDYAGEIFRCMSGTRMRYTAGDRSYDCEQGQALWYEGGRVECRTQIARRPCNERSLLRRHGPGDKLVRIRDTETRTTRSETTFNAAMTMDGGVGQGVW</sequence>
<organism evidence="2 3">
    <name type="scientific">Candidatus Viadribacter manganicus</name>
    <dbReference type="NCBI Taxonomy" id="1759059"/>
    <lineage>
        <taxon>Bacteria</taxon>
        <taxon>Pseudomonadati</taxon>
        <taxon>Pseudomonadota</taxon>
        <taxon>Alphaproteobacteria</taxon>
        <taxon>Hyphomonadales</taxon>
        <taxon>Hyphomonadaceae</taxon>
        <taxon>Candidatus Viadribacter</taxon>
    </lineage>
</organism>
<evidence type="ECO:0000256" key="1">
    <source>
        <dbReference type="SAM" id="SignalP"/>
    </source>
</evidence>
<gene>
    <name evidence="2" type="ORF">ATE48_18010</name>
</gene>
<dbReference type="KEGG" id="cbot:ATE48_18010"/>
<reference evidence="2 3" key="1">
    <citation type="submission" date="2015-11" db="EMBL/GenBank/DDBJ databases">
        <title>Whole-Genome Sequence of Candidatus Oderbacter manganicum from the National Park Lower Oder Valley, Germany.</title>
        <authorList>
            <person name="Braun B."/>
            <person name="Liere K."/>
            <person name="Szewzyk U."/>
        </authorList>
    </citation>
    <scope>NUCLEOTIDE SEQUENCE [LARGE SCALE GENOMIC DNA]</scope>
    <source>
        <strain evidence="2 3">OTSz_A_272</strain>
    </source>
</reference>
<dbReference type="InParanoid" id="A0A1B1AM68"/>
<dbReference type="OrthoDB" id="7172966at2"/>
<dbReference type="RefSeq" id="WP_066773999.1">
    <property type="nucleotide sequence ID" value="NZ_CP013244.1"/>
</dbReference>
<dbReference type="Proteomes" id="UP000092498">
    <property type="component" value="Chromosome"/>
</dbReference>
<dbReference type="AlphaFoldDB" id="A0A1B1AM68"/>
<evidence type="ECO:0000313" key="2">
    <source>
        <dbReference type="EMBL" id="ANP47659.1"/>
    </source>
</evidence>
<proteinExistence type="predicted"/>
<name>A0A1B1AM68_9PROT</name>
<keyword evidence="1" id="KW-0732">Signal</keyword>